<protein>
    <submittedName>
        <fullName evidence="2">Uncharacterized protein</fullName>
    </submittedName>
</protein>
<feature type="compositionally biased region" description="Polar residues" evidence="1">
    <location>
        <begin position="33"/>
        <end position="48"/>
    </location>
</feature>
<accession>A0ABD3U862</accession>
<gene>
    <name evidence="2" type="ORF">ACJIZ3_002003</name>
</gene>
<dbReference type="EMBL" id="JBJXBP010000002">
    <property type="protein sequence ID" value="KAL3844600.1"/>
    <property type="molecule type" value="Genomic_DNA"/>
</dbReference>
<evidence type="ECO:0000313" key="3">
    <source>
        <dbReference type="Proteomes" id="UP001634393"/>
    </source>
</evidence>
<name>A0ABD3U862_9LAMI</name>
<evidence type="ECO:0000313" key="2">
    <source>
        <dbReference type="EMBL" id="KAL3844600.1"/>
    </source>
</evidence>
<comment type="caution">
    <text evidence="2">The sequence shown here is derived from an EMBL/GenBank/DDBJ whole genome shotgun (WGS) entry which is preliminary data.</text>
</comment>
<dbReference type="PANTHER" id="PTHR36747">
    <property type="entry name" value="HYDROXYPROLINE-RICH GLYCOPROTEIN FAMILY PROTEIN"/>
    <property type="match status" value="1"/>
</dbReference>
<dbReference type="AlphaFoldDB" id="A0ABD3U862"/>
<evidence type="ECO:0000256" key="1">
    <source>
        <dbReference type="SAM" id="MobiDB-lite"/>
    </source>
</evidence>
<keyword evidence="3" id="KW-1185">Reference proteome</keyword>
<dbReference type="PANTHER" id="PTHR36747:SF1">
    <property type="entry name" value="HYDROXYPROLINE-RICH GLYCOPROTEIN FAMILY PROTEIN"/>
    <property type="match status" value="1"/>
</dbReference>
<feature type="region of interest" description="Disordered" evidence="1">
    <location>
        <begin position="1"/>
        <end position="54"/>
    </location>
</feature>
<organism evidence="2 3">
    <name type="scientific">Penstemon smallii</name>
    <dbReference type="NCBI Taxonomy" id="265156"/>
    <lineage>
        <taxon>Eukaryota</taxon>
        <taxon>Viridiplantae</taxon>
        <taxon>Streptophyta</taxon>
        <taxon>Embryophyta</taxon>
        <taxon>Tracheophyta</taxon>
        <taxon>Spermatophyta</taxon>
        <taxon>Magnoliopsida</taxon>
        <taxon>eudicotyledons</taxon>
        <taxon>Gunneridae</taxon>
        <taxon>Pentapetalae</taxon>
        <taxon>asterids</taxon>
        <taxon>lamiids</taxon>
        <taxon>Lamiales</taxon>
        <taxon>Plantaginaceae</taxon>
        <taxon>Cheloneae</taxon>
        <taxon>Penstemon</taxon>
    </lineage>
</organism>
<dbReference type="Proteomes" id="UP001634393">
    <property type="component" value="Unassembled WGS sequence"/>
</dbReference>
<reference evidence="2 3" key="1">
    <citation type="submission" date="2024-12" db="EMBL/GenBank/DDBJ databases">
        <title>The unique morphological basis and parallel evolutionary history of personate flowers in Penstemon.</title>
        <authorList>
            <person name="Depatie T.H."/>
            <person name="Wessinger C.A."/>
        </authorList>
    </citation>
    <scope>NUCLEOTIDE SEQUENCE [LARGE SCALE GENOMIC DNA]</scope>
    <source>
        <strain evidence="2">WTNN_2</strain>
        <tissue evidence="2">Leaf</tissue>
    </source>
</reference>
<sequence>MEKILTTPPKIFNMHTQSNTPNQNTPPNPLDIDNNQKSQNPICNSGKTGTPDRLKVPKAFKYPERYTSPTDQMMSPVTRGILARGRKGSKLLPPSLNQPKIQGVQIQELGLFQIDKC</sequence>
<proteinExistence type="predicted"/>